<keyword evidence="3" id="KW-0442">Lipid degradation</keyword>
<feature type="domain" description="3-hydroxyacyl-CoA dehydrogenase NAD binding" evidence="10">
    <location>
        <begin position="11"/>
        <end position="193"/>
    </location>
</feature>
<evidence type="ECO:0000313" key="12">
    <source>
        <dbReference type="Proteomes" id="UP000760480"/>
    </source>
</evidence>
<evidence type="ECO:0000256" key="8">
    <source>
        <dbReference type="SAM" id="SignalP"/>
    </source>
</evidence>
<keyword evidence="8" id="KW-0732">Signal</keyword>
<gene>
    <name evidence="11" type="ORF">E4P82_13945</name>
</gene>
<dbReference type="Pfam" id="PF02737">
    <property type="entry name" value="3HCDH_N"/>
    <property type="match status" value="1"/>
</dbReference>
<dbReference type="PANTHER" id="PTHR48075">
    <property type="entry name" value="3-HYDROXYACYL-COA DEHYDROGENASE FAMILY PROTEIN"/>
    <property type="match status" value="1"/>
</dbReference>
<dbReference type="Gene3D" id="3.40.50.720">
    <property type="entry name" value="NAD(P)-binding Rossmann-like Domain"/>
    <property type="match status" value="1"/>
</dbReference>
<reference evidence="11 12" key="1">
    <citation type="submission" date="2019-03" db="EMBL/GenBank/DDBJ databases">
        <title>Metabolic reconstructions from genomes of highly enriched 'Candidatus Accumulibacter' and 'Candidatus Competibacter' bioreactor populations.</title>
        <authorList>
            <person name="Annavajhala M.K."/>
            <person name="Welles L."/>
            <person name="Abbas B."/>
            <person name="Sorokin D."/>
            <person name="Park H."/>
            <person name="Van Loosdrecht M."/>
            <person name="Chandran K."/>
        </authorList>
    </citation>
    <scope>NUCLEOTIDE SEQUENCE [LARGE SCALE GENOMIC DNA]</scope>
    <source>
        <strain evidence="11 12">SBR_G</strain>
    </source>
</reference>
<keyword evidence="4" id="KW-0560">Oxidoreductase</keyword>
<dbReference type="RefSeq" id="WP_169249466.1">
    <property type="nucleotide sequence ID" value="NZ_SPMZ01000040.1"/>
</dbReference>
<dbReference type="EMBL" id="SPMZ01000040">
    <property type="protein sequence ID" value="NMQ20204.1"/>
    <property type="molecule type" value="Genomic_DNA"/>
</dbReference>
<comment type="catalytic activity">
    <reaction evidence="7">
        <text>a (3S)-3-hydroxyacyl-CoA + NAD(+) = a 3-oxoacyl-CoA + NADH + H(+)</text>
        <dbReference type="Rhea" id="RHEA:22432"/>
        <dbReference type="ChEBI" id="CHEBI:15378"/>
        <dbReference type="ChEBI" id="CHEBI:57318"/>
        <dbReference type="ChEBI" id="CHEBI:57540"/>
        <dbReference type="ChEBI" id="CHEBI:57945"/>
        <dbReference type="ChEBI" id="CHEBI:90726"/>
        <dbReference type="EC" id="1.1.1.35"/>
    </reaction>
</comment>
<dbReference type="InterPro" id="IPR001753">
    <property type="entry name" value="Enoyl-CoA_hydra/iso"/>
</dbReference>
<dbReference type="Pfam" id="PF00725">
    <property type="entry name" value="3HCDH"/>
    <property type="match status" value="1"/>
</dbReference>
<dbReference type="InterPro" id="IPR036291">
    <property type="entry name" value="NAD(P)-bd_dom_sf"/>
</dbReference>
<name>A0ABX1TQA9_9GAMM</name>
<protein>
    <submittedName>
        <fullName evidence="11">3-hydroxyacyl-CoA dehydrogenase/enoyl-CoA hydratase family protein</fullName>
    </submittedName>
</protein>
<dbReference type="PANTHER" id="PTHR48075:SF7">
    <property type="entry name" value="3-HYDROXYACYL-COA DEHYDROGENASE-RELATED"/>
    <property type="match status" value="1"/>
</dbReference>
<evidence type="ECO:0000256" key="1">
    <source>
        <dbReference type="ARBA" id="ARBA00005005"/>
    </source>
</evidence>
<dbReference type="Gene3D" id="1.10.1040.50">
    <property type="match status" value="1"/>
</dbReference>
<keyword evidence="12" id="KW-1185">Reference proteome</keyword>
<dbReference type="InterPro" id="IPR008927">
    <property type="entry name" value="6-PGluconate_DH-like_C_sf"/>
</dbReference>
<comment type="caution">
    <text evidence="11">The sequence shown here is derived from an EMBL/GenBank/DDBJ whole genome shotgun (WGS) entry which is preliminary data.</text>
</comment>
<organism evidence="11 12">
    <name type="scientific">Candidatus Competibacter phosphatis</name>
    <dbReference type="NCBI Taxonomy" id="221280"/>
    <lineage>
        <taxon>Bacteria</taxon>
        <taxon>Pseudomonadati</taxon>
        <taxon>Pseudomonadota</taxon>
        <taxon>Gammaproteobacteria</taxon>
        <taxon>Candidatus Competibacteraceae</taxon>
        <taxon>Candidatus Competibacter</taxon>
    </lineage>
</organism>
<dbReference type="InterPro" id="IPR006108">
    <property type="entry name" value="3HC_DH_C"/>
</dbReference>
<dbReference type="InterPro" id="IPR006176">
    <property type="entry name" value="3-OHacyl-CoA_DH_NAD-bd"/>
</dbReference>
<evidence type="ECO:0000256" key="5">
    <source>
        <dbReference type="ARBA" id="ARBA00023027"/>
    </source>
</evidence>
<evidence type="ECO:0000256" key="2">
    <source>
        <dbReference type="ARBA" id="ARBA00022832"/>
    </source>
</evidence>
<sequence length="787" mass="85780">MSSNAAAMRRVAVLGAGVMGAQIAAHLANADVPVVLFDLPAKDGDPNRIVTEAIANLVKLNPAPFAVKERAESIQPANYDQHLKELRSCDLLIEAIAERADWKADLYRRIAPYLNERAILATNTSGLPLSLLAESVPETVRERFCGIHFFNPPRYMALVELIPCQTTDPAILDLLETFLVSVLGKGVVRAKDTPNFVANRIGVFSMVAAMHHTQALGLSLDLVDALTGPAIGRPRSATYRTADLVGLDTMDHVIRGSALALRQDPWRHYFTVPDWLNALLEKGALGQKTRAGIYADKGKQVLDPATGDYRDVGAQADEVVRALLKIKSPTEKFAALRASEHPQAQFLWAIHRDVFHYAAVLLAEIADTARDVDFAIRWGFGWSMGPFEIWQAAGWRQMVAWIEEDIAAGKAMTATPLPAWVKQVDGVHRPEGSYSAAEDAYKPRSTLPVYRRQLYPEQVLGEAPPRYGEAAFENAGVRLWSSGDGIGVLSFKSKLHMIGDEVLEGVLEALRIAEQRFDGLVLWQTEAPFSVGADLAQALPALQAGDIVAFENAVAKFQRTTAALRHAALPVVAATQGLALGGGCEFLMHCDRVVAALESHIGLVEVGVGLIPAGGGCKEFALRAMREAKGGDLLPFLRPYFEAMAMAKVSRSAEEAKQLGYLRTADVIVFNPRELLYVAKTQARALAEAGYRPPQPRKIRVAGRAGIAACQMMLVNMRDGGFISPHDYRLGLSIAHALCGGDVDANALVDEDWLLGLERRRFVELAQTPLTQARIEHMLKTGKPLRN</sequence>
<dbReference type="SUPFAM" id="SSF48179">
    <property type="entry name" value="6-phosphogluconate dehydrogenase C-terminal domain-like"/>
    <property type="match status" value="2"/>
</dbReference>
<dbReference type="InterPro" id="IPR029045">
    <property type="entry name" value="ClpP/crotonase-like_dom_sf"/>
</dbReference>
<feature type="domain" description="3-hydroxyacyl-CoA dehydrogenase C-terminal" evidence="9">
    <location>
        <begin position="196"/>
        <end position="295"/>
    </location>
</feature>
<evidence type="ECO:0000259" key="10">
    <source>
        <dbReference type="Pfam" id="PF02737"/>
    </source>
</evidence>
<evidence type="ECO:0000259" key="9">
    <source>
        <dbReference type="Pfam" id="PF00725"/>
    </source>
</evidence>
<dbReference type="SUPFAM" id="SSF52096">
    <property type="entry name" value="ClpP/crotonase"/>
    <property type="match status" value="1"/>
</dbReference>
<evidence type="ECO:0000256" key="3">
    <source>
        <dbReference type="ARBA" id="ARBA00022963"/>
    </source>
</evidence>
<feature type="signal peptide" evidence="8">
    <location>
        <begin position="1"/>
        <end position="30"/>
    </location>
</feature>
<keyword evidence="6" id="KW-0443">Lipid metabolism</keyword>
<dbReference type="SUPFAM" id="SSF51735">
    <property type="entry name" value="NAD(P)-binding Rossmann-fold domains"/>
    <property type="match status" value="1"/>
</dbReference>
<evidence type="ECO:0000256" key="4">
    <source>
        <dbReference type="ARBA" id="ARBA00023002"/>
    </source>
</evidence>
<dbReference type="CDD" id="cd06558">
    <property type="entry name" value="crotonase-like"/>
    <property type="match status" value="1"/>
</dbReference>
<feature type="chain" id="PRO_5046600438" evidence="8">
    <location>
        <begin position="31"/>
        <end position="787"/>
    </location>
</feature>
<evidence type="ECO:0000313" key="11">
    <source>
        <dbReference type="EMBL" id="NMQ20204.1"/>
    </source>
</evidence>
<dbReference type="Pfam" id="PF00378">
    <property type="entry name" value="ECH_1"/>
    <property type="match status" value="1"/>
</dbReference>
<comment type="pathway">
    <text evidence="1">Lipid metabolism; fatty acid beta-oxidation.</text>
</comment>
<dbReference type="Proteomes" id="UP000760480">
    <property type="component" value="Unassembled WGS sequence"/>
</dbReference>
<evidence type="ECO:0000256" key="6">
    <source>
        <dbReference type="ARBA" id="ARBA00023098"/>
    </source>
</evidence>
<proteinExistence type="predicted"/>
<keyword evidence="2" id="KW-0276">Fatty acid metabolism</keyword>
<dbReference type="Gene3D" id="3.90.226.10">
    <property type="entry name" value="2-enoyl-CoA Hydratase, Chain A, domain 1"/>
    <property type="match status" value="1"/>
</dbReference>
<keyword evidence="5" id="KW-0520">NAD</keyword>
<evidence type="ECO:0000256" key="7">
    <source>
        <dbReference type="ARBA" id="ARBA00049556"/>
    </source>
</evidence>
<accession>A0ABX1TQA9</accession>